<dbReference type="HOGENOM" id="CLU_062644_2_1_1"/>
<feature type="signal peptide" evidence="1">
    <location>
        <begin position="1"/>
        <end position="22"/>
    </location>
</feature>
<evidence type="ECO:0008006" key="4">
    <source>
        <dbReference type="Google" id="ProtNLM"/>
    </source>
</evidence>
<dbReference type="eggNOG" id="ENOG502QURC">
    <property type="taxonomic scope" value="Eukaryota"/>
</dbReference>
<dbReference type="Pfam" id="PF04450">
    <property type="entry name" value="BSP"/>
    <property type="match status" value="1"/>
</dbReference>
<dbReference type="Gramene" id="ERN02255">
    <property type="protein sequence ID" value="ERN02255"/>
    <property type="gene ID" value="AMTR_s00045p00230850"/>
</dbReference>
<evidence type="ECO:0000313" key="2">
    <source>
        <dbReference type="EMBL" id="ERN02255.1"/>
    </source>
</evidence>
<dbReference type="OrthoDB" id="891726at2759"/>
<dbReference type="OMA" id="ASEFIWR"/>
<evidence type="ECO:0000313" key="3">
    <source>
        <dbReference type="Proteomes" id="UP000017836"/>
    </source>
</evidence>
<reference evidence="3" key="1">
    <citation type="journal article" date="2013" name="Science">
        <title>The Amborella genome and the evolution of flowering plants.</title>
        <authorList>
            <consortium name="Amborella Genome Project"/>
        </authorList>
    </citation>
    <scope>NUCLEOTIDE SEQUENCE [LARGE SCALE GENOMIC DNA]</scope>
</reference>
<dbReference type="InterPro" id="IPR007541">
    <property type="entry name" value="Uncharacterised_BSP"/>
</dbReference>
<dbReference type="EMBL" id="KI394661">
    <property type="protein sequence ID" value="ERN02255.1"/>
    <property type="molecule type" value="Genomic_DNA"/>
</dbReference>
<evidence type="ECO:0000256" key="1">
    <source>
        <dbReference type="SAM" id="SignalP"/>
    </source>
</evidence>
<name>W1P5M3_AMBTC</name>
<protein>
    <recommendedName>
        <fullName evidence="4">Basic secretory protease</fullName>
    </recommendedName>
</protein>
<organism evidence="2 3">
    <name type="scientific">Amborella trichopoda</name>
    <dbReference type="NCBI Taxonomy" id="13333"/>
    <lineage>
        <taxon>Eukaryota</taxon>
        <taxon>Viridiplantae</taxon>
        <taxon>Streptophyta</taxon>
        <taxon>Embryophyta</taxon>
        <taxon>Tracheophyta</taxon>
        <taxon>Spermatophyta</taxon>
        <taxon>Magnoliopsida</taxon>
        <taxon>Amborellales</taxon>
        <taxon>Amborellaceae</taxon>
        <taxon>Amborella</taxon>
    </lineage>
</organism>
<gene>
    <name evidence="2" type="ORF">AMTR_s00045p00230850</name>
</gene>
<dbReference type="PANTHER" id="PTHR33321:SF12">
    <property type="entry name" value="PLANT BASIC SECRETORY PROTEIN (BSP) FAMILY PROTEIN"/>
    <property type="match status" value="1"/>
</dbReference>
<feature type="chain" id="PRO_5004807756" description="Basic secretory protease" evidence="1">
    <location>
        <begin position="23"/>
        <end position="224"/>
    </location>
</feature>
<dbReference type="PANTHER" id="PTHR33321">
    <property type="match status" value="1"/>
</dbReference>
<dbReference type="KEGG" id="atr:18430360"/>
<dbReference type="STRING" id="13333.W1P5M3"/>
<keyword evidence="3" id="KW-1185">Reference proteome</keyword>
<sequence>MKNLTILITSLLALALLDPTHALEFVAANNAIGTPGGNRFDSEFGLEYTLQTMNSASEFIWRAFQQDEATRRPVSRITTTIENEDGVAYTSGDHIRVSAQYIANFNGDVRREIVGLLYHEVAHSWQYNGQGHAPSGLIEGVADYLRLTSGYAAPYWIKPGGGDRWDQGYDVTAYFLQYCEGLRQGFVADLNAKMKDGYNVGFFQDLVGKSVDQLWSDYKARYGN</sequence>
<accession>W1P5M3</accession>
<proteinExistence type="predicted"/>
<keyword evidence="1" id="KW-0732">Signal</keyword>
<dbReference type="Proteomes" id="UP000017836">
    <property type="component" value="Unassembled WGS sequence"/>
</dbReference>
<dbReference type="AlphaFoldDB" id="W1P5M3"/>